<evidence type="ECO:0000313" key="7">
    <source>
        <dbReference type="EMBL" id="TYR76527.1"/>
    </source>
</evidence>
<dbReference type="SUPFAM" id="SSF47807">
    <property type="entry name" value="5' to 3' exonuclease, C-terminal subdomain"/>
    <property type="match status" value="1"/>
</dbReference>
<dbReference type="Pfam" id="PF01367">
    <property type="entry name" value="5_3_exonuc"/>
    <property type="match status" value="1"/>
</dbReference>
<dbReference type="GO" id="GO:0033567">
    <property type="term" value="P:DNA replication, Okazaki fragment processing"/>
    <property type="evidence" value="ECO:0007669"/>
    <property type="project" value="InterPro"/>
</dbReference>
<keyword evidence="1" id="KW-0540">Nuclease</keyword>
<sequence>MNKGVVKVEKHNEHLLLIDGMALLFRSFFATAVSGQFMINSKGQPTNGVQGFMKHLLMAVEHIGPTHTAVCWDMGSSTFRNEIYSDYKSNRNAPPVELIPQFDLAKEVAEGFALYNIGLSGFEADDCIGTIAKSATKETKVSILSGDQDLLQLLDDNIDVVLLKKGFGNYHTYSKDYFIEEKGLTPSQFIDVKALMGDTSDGYPGVKGIGEKTAVKLIQEHQHIQGILEGIHLLTPAQRKKIEADLDMLHVSRQLAEIKCDVPLKFNMESAKWEAIAPDAISMMDELELRVLRRYLVGKDHLLSQHA</sequence>
<dbReference type="InterPro" id="IPR038969">
    <property type="entry name" value="FEN"/>
</dbReference>
<dbReference type="SMART" id="SM00475">
    <property type="entry name" value="53EXOc"/>
    <property type="match status" value="1"/>
</dbReference>
<comment type="function">
    <text evidence="4">5'-3' exonuclease acting preferentially on double-stranded DNA.</text>
</comment>
<evidence type="ECO:0000256" key="5">
    <source>
        <dbReference type="ARBA" id="ARBA00050026"/>
    </source>
</evidence>
<dbReference type="SUPFAM" id="SSF88723">
    <property type="entry name" value="PIN domain-like"/>
    <property type="match status" value="1"/>
</dbReference>
<dbReference type="InterPro" id="IPR020045">
    <property type="entry name" value="DNA_polI_H3TH"/>
</dbReference>
<evidence type="ECO:0000256" key="4">
    <source>
        <dbReference type="ARBA" id="ARBA00049957"/>
    </source>
</evidence>
<dbReference type="GO" id="GO:0017108">
    <property type="term" value="F:5'-flap endonuclease activity"/>
    <property type="evidence" value="ECO:0007669"/>
    <property type="project" value="InterPro"/>
</dbReference>
<organism evidence="7 8">
    <name type="scientific">Rossellomorea vietnamensis</name>
    <dbReference type="NCBI Taxonomy" id="218284"/>
    <lineage>
        <taxon>Bacteria</taxon>
        <taxon>Bacillati</taxon>
        <taxon>Bacillota</taxon>
        <taxon>Bacilli</taxon>
        <taxon>Bacillales</taxon>
        <taxon>Bacillaceae</taxon>
        <taxon>Rossellomorea</taxon>
    </lineage>
</organism>
<name>A0A5D4KGZ0_9BACI</name>
<dbReference type="GO" id="GO:0003677">
    <property type="term" value="F:DNA binding"/>
    <property type="evidence" value="ECO:0007669"/>
    <property type="project" value="UniProtKB-KW"/>
</dbReference>
<accession>A0A5D4KGZ0</accession>
<proteinExistence type="predicted"/>
<feature type="domain" description="5'-3' exonuclease" evidence="6">
    <location>
        <begin position="10"/>
        <end position="274"/>
    </location>
</feature>
<dbReference type="EMBL" id="VTEH01000003">
    <property type="protein sequence ID" value="TYR76527.1"/>
    <property type="molecule type" value="Genomic_DNA"/>
</dbReference>
<dbReference type="InterPro" id="IPR008918">
    <property type="entry name" value="HhH2"/>
</dbReference>
<gene>
    <name evidence="7" type="ORF">FZC79_06495</name>
</gene>
<evidence type="ECO:0000256" key="2">
    <source>
        <dbReference type="ARBA" id="ARBA00022801"/>
    </source>
</evidence>
<dbReference type="InterPro" id="IPR002421">
    <property type="entry name" value="5-3_exonuclease"/>
</dbReference>
<evidence type="ECO:0000313" key="8">
    <source>
        <dbReference type="Proteomes" id="UP000323317"/>
    </source>
</evidence>
<keyword evidence="7" id="KW-0269">Exonuclease</keyword>
<dbReference type="Proteomes" id="UP000323317">
    <property type="component" value="Unassembled WGS sequence"/>
</dbReference>
<keyword evidence="2" id="KW-0378">Hydrolase</keyword>
<dbReference type="Pfam" id="PF02739">
    <property type="entry name" value="5_3_exonuc_N"/>
    <property type="match status" value="1"/>
</dbReference>
<reference evidence="7 8" key="1">
    <citation type="submission" date="2019-08" db="EMBL/GenBank/DDBJ databases">
        <title>Bacillus genomes from the desert of Cuatro Cienegas, Coahuila.</title>
        <authorList>
            <person name="Olmedo-Alvarez G."/>
        </authorList>
    </citation>
    <scope>NUCLEOTIDE SEQUENCE [LARGE SCALE GENOMIC DNA]</scope>
    <source>
        <strain evidence="7 8">CH40_1T</strain>
    </source>
</reference>
<comment type="caution">
    <text evidence="7">The sequence shown here is derived from an EMBL/GenBank/DDBJ whole genome shotgun (WGS) entry which is preliminary data.</text>
</comment>
<evidence type="ECO:0000256" key="1">
    <source>
        <dbReference type="ARBA" id="ARBA00022722"/>
    </source>
</evidence>
<dbReference type="PANTHER" id="PTHR42646:SF2">
    <property type="entry name" value="5'-3' EXONUCLEASE FAMILY PROTEIN"/>
    <property type="match status" value="1"/>
</dbReference>
<dbReference type="FunFam" id="1.10.150.20:FF:000003">
    <property type="entry name" value="DNA polymerase I"/>
    <property type="match status" value="1"/>
</dbReference>
<dbReference type="Gene3D" id="3.40.50.1010">
    <property type="entry name" value="5'-nuclease"/>
    <property type="match status" value="1"/>
</dbReference>
<dbReference type="InterPro" id="IPR020046">
    <property type="entry name" value="5-3_exonucl_a-hlix_arch_N"/>
</dbReference>
<keyword evidence="3" id="KW-0238">DNA-binding</keyword>
<dbReference type="Gene3D" id="1.10.150.20">
    <property type="entry name" value="5' to 3' exonuclease, C-terminal subdomain"/>
    <property type="match status" value="1"/>
</dbReference>
<protein>
    <recommendedName>
        <fullName evidence="5">5'-3' exonuclease</fullName>
    </recommendedName>
</protein>
<dbReference type="InterPro" id="IPR036279">
    <property type="entry name" value="5-3_exonuclease_C_sf"/>
</dbReference>
<evidence type="ECO:0000256" key="3">
    <source>
        <dbReference type="ARBA" id="ARBA00023125"/>
    </source>
</evidence>
<dbReference type="SMART" id="SM00279">
    <property type="entry name" value="HhH2"/>
    <property type="match status" value="1"/>
</dbReference>
<dbReference type="PANTHER" id="PTHR42646">
    <property type="entry name" value="FLAP ENDONUCLEASE XNI"/>
    <property type="match status" value="1"/>
</dbReference>
<evidence type="ECO:0000259" key="6">
    <source>
        <dbReference type="SMART" id="SM00475"/>
    </source>
</evidence>
<dbReference type="CDD" id="cd09859">
    <property type="entry name" value="PIN_53EXO"/>
    <property type="match status" value="1"/>
</dbReference>
<dbReference type="InterPro" id="IPR029060">
    <property type="entry name" value="PIN-like_dom_sf"/>
</dbReference>
<dbReference type="AlphaFoldDB" id="A0A5D4KGZ0"/>
<dbReference type="GO" id="GO:0008409">
    <property type="term" value="F:5'-3' exonuclease activity"/>
    <property type="evidence" value="ECO:0007669"/>
    <property type="project" value="InterPro"/>
</dbReference>
<dbReference type="CDD" id="cd09898">
    <property type="entry name" value="H3TH_53EXO"/>
    <property type="match status" value="1"/>
</dbReference>